<feature type="signal peptide" evidence="1">
    <location>
        <begin position="1"/>
        <end position="21"/>
    </location>
</feature>
<keyword evidence="1" id="KW-0732">Signal</keyword>
<dbReference type="InterPro" id="IPR050855">
    <property type="entry name" value="NDM-1-like"/>
</dbReference>
<reference evidence="3 4" key="2">
    <citation type="submission" date="2016-12" db="EMBL/GenBank/DDBJ databases">
        <title>Draft Genome Sequence of Cystobacter ferrugineus Strain Cbfe23.</title>
        <authorList>
            <person name="Akbar S."/>
            <person name="Dowd S.E."/>
            <person name="Stevens D.C."/>
        </authorList>
    </citation>
    <scope>NUCLEOTIDE SEQUENCE [LARGE SCALE GENOMIC DNA]</scope>
    <source>
        <strain evidence="3 4">Cbfe23</strain>
    </source>
</reference>
<dbReference type="OrthoDB" id="9773738at2"/>
<dbReference type="Proteomes" id="UP000182229">
    <property type="component" value="Unassembled WGS sequence"/>
</dbReference>
<dbReference type="SMART" id="SM00849">
    <property type="entry name" value="Lactamase_B"/>
    <property type="match status" value="1"/>
</dbReference>
<dbReference type="NCBIfam" id="NF012229">
    <property type="entry name" value="bla_class_B_core"/>
    <property type="match status" value="1"/>
</dbReference>
<accession>A0A1L9BGD5</accession>
<comment type="caution">
    <text evidence="3">The sequence shown here is derived from an EMBL/GenBank/DDBJ whole genome shotgun (WGS) entry which is preliminary data.</text>
</comment>
<dbReference type="EMBL" id="MPIN01000002">
    <property type="protein sequence ID" value="OJH41321.1"/>
    <property type="molecule type" value="Genomic_DNA"/>
</dbReference>
<reference evidence="4" key="1">
    <citation type="submission" date="2016-11" db="EMBL/GenBank/DDBJ databases">
        <authorList>
            <person name="Shukria A."/>
            <person name="Stevens D.C."/>
        </authorList>
    </citation>
    <scope>NUCLEOTIDE SEQUENCE [LARGE SCALE GENOMIC DNA]</scope>
    <source>
        <strain evidence="4">Cbfe23</strain>
    </source>
</reference>
<proteinExistence type="predicted"/>
<feature type="domain" description="Metallo-beta-lactamase" evidence="2">
    <location>
        <begin position="58"/>
        <end position="245"/>
    </location>
</feature>
<organism evidence="3 4">
    <name type="scientific">Cystobacter ferrugineus</name>
    <dbReference type="NCBI Taxonomy" id="83449"/>
    <lineage>
        <taxon>Bacteria</taxon>
        <taxon>Pseudomonadati</taxon>
        <taxon>Myxococcota</taxon>
        <taxon>Myxococcia</taxon>
        <taxon>Myxococcales</taxon>
        <taxon>Cystobacterineae</taxon>
        <taxon>Archangiaceae</taxon>
        <taxon>Cystobacter</taxon>
    </lineage>
</organism>
<evidence type="ECO:0000259" key="2">
    <source>
        <dbReference type="SMART" id="SM00849"/>
    </source>
</evidence>
<dbReference type="PANTHER" id="PTHR42951:SF17">
    <property type="entry name" value="METALLO-BETA-LACTAMASE DOMAIN-CONTAINING PROTEIN"/>
    <property type="match status" value="1"/>
</dbReference>
<dbReference type="Gene3D" id="3.60.15.10">
    <property type="entry name" value="Ribonuclease Z/Hydroxyacylglutathione hydrolase-like"/>
    <property type="match status" value="1"/>
</dbReference>
<dbReference type="AlphaFoldDB" id="A0A1L9BGD5"/>
<evidence type="ECO:0000313" key="3">
    <source>
        <dbReference type="EMBL" id="OJH41321.1"/>
    </source>
</evidence>
<keyword evidence="4" id="KW-1185">Reference proteome</keyword>
<dbReference type="SUPFAM" id="SSF56281">
    <property type="entry name" value="Metallo-hydrolase/oxidoreductase"/>
    <property type="match status" value="1"/>
</dbReference>
<dbReference type="RefSeq" id="WP_071897799.1">
    <property type="nucleotide sequence ID" value="NZ_MPIN01000002.1"/>
</dbReference>
<dbReference type="InterPro" id="IPR001279">
    <property type="entry name" value="Metallo-B-lactamas"/>
</dbReference>
<gene>
    <name evidence="3" type="ORF">BON30_10655</name>
</gene>
<dbReference type="NCBIfam" id="NF033105">
    <property type="entry name" value="bla_subclass_B3"/>
    <property type="match status" value="1"/>
</dbReference>
<dbReference type="PANTHER" id="PTHR42951">
    <property type="entry name" value="METALLO-BETA-LACTAMASE DOMAIN-CONTAINING"/>
    <property type="match status" value="1"/>
</dbReference>
<dbReference type="Pfam" id="PF00753">
    <property type="entry name" value="Lactamase_B"/>
    <property type="match status" value="1"/>
</dbReference>
<feature type="chain" id="PRO_5012499232" evidence="1">
    <location>
        <begin position="22"/>
        <end position="305"/>
    </location>
</feature>
<dbReference type="InterPro" id="IPR036866">
    <property type="entry name" value="RibonucZ/Hydroxyglut_hydro"/>
</dbReference>
<evidence type="ECO:0000313" key="4">
    <source>
        <dbReference type="Proteomes" id="UP000182229"/>
    </source>
</evidence>
<name>A0A1L9BGD5_9BACT</name>
<evidence type="ECO:0000256" key="1">
    <source>
        <dbReference type="SAM" id="SignalP"/>
    </source>
</evidence>
<protein>
    <submittedName>
        <fullName evidence="3">Subclass B3 metallo-beta-lactamase</fullName>
    </submittedName>
</protein>
<sequence>MKPLHLVAASLALILALPSSAQPAAPTPPAARDRPSNWNTPTKPFRIIDNIYYVGTEGLGSYLFVTPEGHILLDGALPESAPLIEANIQKLGFKLSDIKYLLNSHAHFDHSGGLAQLKKDTGATLIASERDQSALEGGFYLGNEDEGATVPKVKVDRAIQDGYQLKLGGRTFTAHLTPGHSRGCTSWGFEAKDGGKTHPGLVFCSATIAANRLVERPQYEGIVGDYRSTFQKAARLKVDVFLAPHPEFFDLSGKRVKLAAGARPNPFIDPAGYQGFIARLKAAFEVGLKEQQDAAAAKAVKAKGP</sequence>
<dbReference type="STRING" id="83449.BON30_10655"/>